<dbReference type="EMBL" id="BMHI01000009">
    <property type="protein sequence ID" value="GGB47687.1"/>
    <property type="molecule type" value="Genomic_DNA"/>
</dbReference>
<comment type="caution">
    <text evidence="2">The sequence shown here is derived from an EMBL/GenBank/DDBJ whole genome shotgun (WGS) entry which is preliminary data.</text>
</comment>
<feature type="transmembrane region" description="Helical" evidence="1">
    <location>
        <begin position="6"/>
        <end position="28"/>
    </location>
</feature>
<evidence type="ECO:0000256" key="1">
    <source>
        <dbReference type="SAM" id="Phobius"/>
    </source>
</evidence>
<organism evidence="2 3">
    <name type="scientific">Flexivirga endophytica</name>
    <dbReference type="NCBI Taxonomy" id="1849103"/>
    <lineage>
        <taxon>Bacteria</taxon>
        <taxon>Bacillati</taxon>
        <taxon>Actinomycetota</taxon>
        <taxon>Actinomycetes</taxon>
        <taxon>Micrococcales</taxon>
        <taxon>Dermacoccaceae</taxon>
        <taxon>Flexivirga</taxon>
    </lineage>
</organism>
<name>A0A916X088_9MICO</name>
<dbReference type="AlphaFoldDB" id="A0A916X088"/>
<reference evidence="2" key="1">
    <citation type="journal article" date="2014" name="Int. J. Syst. Evol. Microbiol.">
        <title>Complete genome sequence of Corynebacterium casei LMG S-19264T (=DSM 44701T), isolated from a smear-ripened cheese.</title>
        <authorList>
            <consortium name="US DOE Joint Genome Institute (JGI-PGF)"/>
            <person name="Walter F."/>
            <person name="Albersmeier A."/>
            <person name="Kalinowski J."/>
            <person name="Ruckert C."/>
        </authorList>
    </citation>
    <scope>NUCLEOTIDE SEQUENCE</scope>
    <source>
        <strain evidence="2">CGMCC 1.15085</strain>
    </source>
</reference>
<keyword evidence="1" id="KW-1133">Transmembrane helix</keyword>
<accession>A0A916X088</accession>
<evidence type="ECO:0008006" key="4">
    <source>
        <dbReference type="Google" id="ProtNLM"/>
    </source>
</evidence>
<protein>
    <recommendedName>
        <fullName evidence="4">DUF4386 family protein</fullName>
    </recommendedName>
</protein>
<keyword evidence="1" id="KW-0472">Membrane</keyword>
<sequence>MQLSRLAPLTGVGGIAGVIFGLAIDNFPNGSYDDAQVAQWFADNGTARWIVSGASIALGGTLLLVFAAVLAVRIEQAGAGPVSAKVAHTAGTAWAILTMIGGAMWLAAPVAVDMFDAKPTRALMYGAGPAYATLVSVCAFAAAVLAAALSTAAWHTRLLPRWLATAGFPAAVLMLANTLLPMAVITLWYAAVAIVLTRRSTLGATRSATDALPQPT</sequence>
<keyword evidence="3" id="KW-1185">Reference proteome</keyword>
<proteinExistence type="predicted"/>
<evidence type="ECO:0000313" key="3">
    <source>
        <dbReference type="Proteomes" id="UP000636793"/>
    </source>
</evidence>
<feature type="transmembrane region" description="Helical" evidence="1">
    <location>
        <begin position="124"/>
        <end position="150"/>
    </location>
</feature>
<feature type="transmembrane region" description="Helical" evidence="1">
    <location>
        <begin position="170"/>
        <end position="196"/>
    </location>
</feature>
<dbReference type="RefSeq" id="WP_188839193.1">
    <property type="nucleotide sequence ID" value="NZ_BMHI01000009.1"/>
</dbReference>
<feature type="transmembrane region" description="Helical" evidence="1">
    <location>
        <begin position="92"/>
        <end position="112"/>
    </location>
</feature>
<evidence type="ECO:0000313" key="2">
    <source>
        <dbReference type="EMBL" id="GGB47687.1"/>
    </source>
</evidence>
<dbReference type="Proteomes" id="UP000636793">
    <property type="component" value="Unassembled WGS sequence"/>
</dbReference>
<keyword evidence="1" id="KW-0812">Transmembrane</keyword>
<reference evidence="2" key="2">
    <citation type="submission" date="2020-09" db="EMBL/GenBank/DDBJ databases">
        <authorList>
            <person name="Sun Q."/>
            <person name="Zhou Y."/>
        </authorList>
    </citation>
    <scope>NUCLEOTIDE SEQUENCE</scope>
    <source>
        <strain evidence="2">CGMCC 1.15085</strain>
    </source>
</reference>
<gene>
    <name evidence="2" type="ORF">GCM10011492_43570</name>
</gene>
<feature type="transmembrane region" description="Helical" evidence="1">
    <location>
        <begin position="49"/>
        <end position="72"/>
    </location>
</feature>